<dbReference type="STRING" id="1777143.AWB82_05879"/>
<evidence type="ECO:0000313" key="1">
    <source>
        <dbReference type="EMBL" id="SAK86372.1"/>
    </source>
</evidence>
<dbReference type="GO" id="GO:0030973">
    <property type="term" value="F:molybdate ion binding"/>
    <property type="evidence" value="ECO:0007669"/>
    <property type="project" value="TreeGrafter"/>
</dbReference>
<keyword evidence="2" id="KW-1185">Reference proteome</keyword>
<dbReference type="SUPFAM" id="SSF53850">
    <property type="entry name" value="Periplasmic binding protein-like II"/>
    <property type="match status" value="1"/>
</dbReference>
<dbReference type="PANTHER" id="PTHR30632:SF11">
    <property type="entry name" value="BLR4797 PROTEIN"/>
    <property type="match status" value="1"/>
</dbReference>
<dbReference type="Pfam" id="PF13531">
    <property type="entry name" value="SBP_bac_11"/>
    <property type="match status" value="1"/>
</dbReference>
<dbReference type="Proteomes" id="UP000054596">
    <property type="component" value="Unassembled WGS sequence"/>
</dbReference>
<dbReference type="AlphaFoldDB" id="A0A158CVH4"/>
<dbReference type="OrthoDB" id="8216219at2"/>
<gene>
    <name evidence="1" type="ORF">AWB82_05879</name>
</gene>
<dbReference type="RefSeq" id="WP_086972851.1">
    <property type="nucleotide sequence ID" value="NZ_FCOJ02000059.1"/>
</dbReference>
<evidence type="ECO:0000313" key="2">
    <source>
        <dbReference type="Proteomes" id="UP000054596"/>
    </source>
</evidence>
<comment type="caution">
    <text evidence="1">The sequence shown here is derived from an EMBL/GenBank/DDBJ whole genome shotgun (WGS) entry which is preliminary data.</text>
</comment>
<dbReference type="GO" id="GO:0015689">
    <property type="term" value="P:molybdate ion transport"/>
    <property type="evidence" value="ECO:0007669"/>
    <property type="project" value="TreeGrafter"/>
</dbReference>
<reference evidence="1" key="1">
    <citation type="submission" date="2016-01" db="EMBL/GenBank/DDBJ databases">
        <authorList>
            <person name="Peeters C."/>
        </authorList>
    </citation>
    <scope>NUCLEOTIDE SEQUENCE [LARGE SCALE GENOMIC DNA]</scope>
    <source>
        <strain evidence="1">LMG 29325</strain>
    </source>
</reference>
<dbReference type="PANTHER" id="PTHR30632">
    <property type="entry name" value="MOLYBDATE-BINDING PERIPLASMIC PROTEIN"/>
    <property type="match status" value="1"/>
</dbReference>
<organism evidence="1 2">
    <name type="scientific">Caballeronia glebae</name>
    <dbReference type="NCBI Taxonomy" id="1777143"/>
    <lineage>
        <taxon>Bacteria</taxon>
        <taxon>Pseudomonadati</taxon>
        <taxon>Pseudomonadota</taxon>
        <taxon>Betaproteobacteria</taxon>
        <taxon>Burkholderiales</taxon>
        <taxon>Burkholderiaceae</taxon>
        <taxon>Caballeronia</taxon>
    </lineage>
</organism>
<proteinExistence type="predicted"/>
<accession>A0A158CVH4</accession>
<protein>
    <submittedName>
        <fullName evidence="1">Molybdate ABC transporter substrate-binding protein</fullName>
    </submittedName>
</protein>
<sequence>MSMTGISSMATRNVLNALASTFEARSGQRMAIESMGGVAALRRIEDGEAFDIVVLASDAIDRLAESGRIDATSRVRIARSGVAIAVASGARHPSIDDEAAVRETVLAARTIGYSTGPSGVYLTRLFERWGIAERIASRIVQAPPGVAVGTLIARGEVELGFQQLSEMIGLEGIDVLGMLPPEIQTLTVFEGAIVANANAPQVARAFLEFLDSPDADATKIEHGMEPVRQT</sequence>
<dbReference type="InterPro" id="IPR050682">
    <property type="entry name" value="ModA/WtpA"/>
</dbReference>
<dbReference type="Gene3D" id="3.40.190.10">
    <property type="entry name" value="Periplasmic binding protein-like II"/>
    <property type="match status" value="2"/>
</dbReference>
<name>A0A158CVH4_9BURK</name>
<dbReference type="EMBL" id="FCOJ02000059">
    <property type="protein sequence ID" value="SAK86372.1"/>
    <property type="molecule type" value="Genomic_DNA"/>
</dbReference>